<dbReference type="EMBL" id="PFAA01000001">
    <property type="protein sequence ID" value="PIT97018.1"/>
    <property type="molecule type" value="Genomic_DNA"/>
</dbReference>
<dbReference type="InterPro" id="IPR006321">
    <property type="entry name" value="PilT/PilU"/>
</dbReference>
<evidence type="ECO:0000259" key="2">
    <source>
        <dbReference type="Pfam" id="PF00437"/>
    </source>
</evidence>
<dbReference type="Pfam" id="PF00437">
    <property type="entry name" value="T2SSE"/>
    <property type="match status" value="1"/>
</dbReference>
<dbReference type="InterPro" id="IPR001482">
    <property type="entry name" value="T2SS/T4SS_dom"/>
</dbReference>
<sequence length="347" mass="39374">MENITDYKKELKELIDLIVNESASDLHLSSDNYPTIRVNGVLISLLKRRRLSGEDTLGFISELLTQEQKQDFLLNKEIDFSYKYNENTRFRGNGFFQQGAIGISLRLIPKQIKTLEELNLPPILEIFAQKKQGFFLIVGPVGQGKTTTLASMIEIINKSRTEHIITIEDPIEYIFEQKKSMIDQREVRIDTKDFATALKYVFRQDVDVLMIGEMRGVETISTAVTAAETGHLVLSTLHTNNAAQTIDRIIDSFPEVGQEQIRLQLAASLAGIFSQRLVPRISGGLIPVYELLINNNAVANLIREKRTYELNMIIETNMEEGMIDLNRSLADFVRRGEITIEDARAHS</sequence>
<dbReference type="InterPro" id="IPR027417">
    <property type="entry name" value="P-loop_NTPase"/>
</dbReference>
<organism evidence="3 4">
    <name type="scientific">Candidatus Campbellbacteria bacterium CG10_big_fil_rev_8_21_14_0_10_35_52</name>
    <dbReference type="NCBI Taxonomy" id="1974527"/>
    <lineage>
        <taxon>Bacteria</taxon>
        <taxon>Candidatus Campbelliibacteriota</taxon>
    </lineage>
</organism>
<dbReference type="GO" id="GO:0016887">
    <property type="term" value="F:ATP hydrolysis activity"/>
    <property type="evidence" value="ECO:0007669"/>
    <property type="project" value="InterPro"/>
</dbReference>
<evidence type="ECO:0000313" key="4">
    <source>
        <dbReference type="Proteomes" id="UP000230481"/>
    </source>
</evidence>
<evidence type="ECO:0000256" key="1">
    <source>
        <dbReference type="ARBA" id="ARBA00006611"/>
    </source>
</evidence>
<dbReference type="InterPro" id="IPR050921">
    <property type="entry name" value="T4SS_GSP_E_ATPase"/>
</dbReference>
<dbReference type="PANTHER" id="PTHR30486">
    <property type="entry name" value="TWITCHING MOTILITY PROTEIN PILT"/>
    <property type="match status" value="1"/>
</dbReference>
<gene>
    <name evidence="3" type="ORF">COT82_00065</name>
</gene>
<reference evidence="4" key="1">
    <citation type="submission" date="2017-09" db="EMBL/GenBank/DDBJ databases">
        <title>Depth-based differentiation of microbial function through sediment-hosted aquifers and enrichment of novel symbionts in the deep terrestrial subsurface.</title>
        <authorList>
            <person name="Probst A.J."/>
            <person name="Ladd B."/>
            <person name="Jarett J.K."/>
            <person name="Geller-Mcgrath D.E."/>
            <person name="Sieber C.M.K."/>
            <person name="Emerson J.B."/>
            <person name="Anantharaman K."/>
            <person name="Thomas B.C."/>
            <person name="Malmstrom R."/>
            <person name="Stieglmeier M."/>
            <person name="Klingl A."/>
            <person name="Woyke T."/>
            <person name="Ryan C.M."/>
            <person name="Banfield J.F."/>
        </authorList>
    </citation>
    <scope>NUCLEOTIDE SEQUENCE [LARGE SCALE GENOMIC DNA]</scope>
</reference>
<dbReference type="Gene3D" id="3.40.50.300">
    <property type="entry name" value="P-loop containing nucleotide triphosphate hydrolases"/>
    <property type="match status" value="1"/>
</dbReference>
<protein>
    <submittedName>
        <fullName evidence="3">Type IV pili twitching motility protein PilT</fullName>
    </submittedName>
</protein>
<evidence type="ECO:0000313" key="3">
    <source>
        <dbReference type="EMBL" id="PIT97018.1"/>
    </source>
</evidence>
<name>A0A2M6WW39_9BACT</name>
<feature type="non-terminal residue" evidence="3">
    <location>
        <position position="347"/>
    </location>
</feature>
<dbReference type="AlphaFoldDB" id="A0A2M6WW39"/>
<dbReference type="CDD" id="cd01131">
    <property type="entry name" value="PilT"/>
    <property type="match status" value="1"/>
</dbReference>
<dbReference type="Gene3D" id="3.30.450.90">
    <property type="match status" value="1"/>
</dbReference>
<comment type="similarity">
    <text evidence="1">Belongs to the GSP E family.</text>
</comment>
<dbReference type="NCBIfam" id="TIGR01420">
    <property type="entry name" value="pilT_fam"/>
    <property type="match status" value="1"/>
</dbReference>
<dbReference type="GO" id="GO:0005524">
    <property type="term" value="F:ATP binding"/>
    <property type="evidence" value="ECO:0007669"/>
    <property type="project" value="InterPro"/>
</dbReference>
<accession>A0A2M6WW39</accession>
<dbReference type="Proteomes" id="UP000230481">
    <property type="component" value="Unassembled WGS sequence"/>
</dbReference>
<comment type="caution">
    <text evidence="3">The sequence shown here is derived from an EMBL/GenBank/DDBJ whole genome shotgun (WGS) entry which is preliminary data.</text>
</comment>
<proteinExistence type="inferred from homology"/>
<dbReference type="SUPFAM" id="SSF52540">
    <property type="entry name" value="P-loop containing nucleoside triphosphate hydrolases"/>
    <property type="match status" value="1"/>
</dbReference>
<feature type="domain" description="Bacterial type II secretion system protein E" evidence="2">
    <location>
        <begin position="11"/>
        <end position="281"/>
    </location>
</feature>